<evidence type="ECO:0000313" key="2">
    <source>
        <dbReference type="EMBL" id="OIN59517.1"/>
    </source>
</evidence>
<name>A0A1S2VL68_9BACT</name>
<comment type="caution">
    <text evidence="2">The sequence shown here is derived from an EMBL/GenBank/DDBJ whole genome shotgun (WGS) entry which is preliminary data.</text>
</comment>
<organism evidence="2 3">
    <name type="scientific">Arsenicibacter rosenii</name>
    <dbReference type="NCBI Taxonomy" id="1750698"/>
    <lineage>
        <taxon>Bacteria</taxon>
        <taxon>Pseudomonadati</taxon>
        <taxon>Bacteroidota</taxon>
        <taxon>Cytophagia</taxon>
        <taxon>Cytophagales</taxon>
        <taxon>Spirosomataceae</taxon>
        <taxon>Arsenicibacter</taxon>
    </lineage>
</organism>
<dbReference type="EMBL" id="MORL01000004">
    <property type="protein sequence ID" value="OIN59517.1"/>
    <property type="molecule type" value="Genomic_DNA"/>
</dbReference>
<dbReference type="InterPro" id="IPR000073">
    <property type="entry name" value="AB_hydrolase_1"/>
</dbReference>
<sequence length="245" mass="26588">MTDQPTLCLIHGHGVDPSIWDAVYDELSADVQIIKPNFSTSSSHETVEAYAEELYSLLQTAGIQKVVLIGHSMGGYIALAFAAKYPEMMAGLGLFHSTAFPDDEARKPKREQAIARLTSEGTSAFIDSAVPNMFSDEHKTSMPALVDAVVTKGKQLPAEALIAGIKAIQARPDRTLVLKNAAYPVLIIAGKDDKLVPFEKSKELFDMPSNVQTTVLEHSGHLGMLEEPAESVNAIRRFLIKVLAV</sequence>
<dbReference type="InterPro" id="IPR050266">
    <property type="entry name" value="AB_hydrolase_sf"/>
</dbReference>
<proteinExistence type="predicted"/>
<gene>
    <name evidence="2" type="ORF">BLX24_09535</name>
</gene>
<dbReference type="PANTHER" id="PTHR43798">
    <property type="entry name" value="MONOACYLGLYCEROL LIPASE"/>
    <property type="match status" value="1"/>
</dbReference>
<evidence type="ECO:0000259" key="1">
    <source>
        <dbReference type="Pfam" id="PF12697"/>
    </source>
</evidence>
<dbReference type="GO" id="GO:0016020">
    <property type="term" value="C:membrane"/>
    <property type="evidence" value="ECO:0007669"/>
    <property type="project" value="TreeGrafter"/>
</dbReference>
<reference evidence="2 3" key="1">
    <citation type="submission" date="2016-10" db="EMBL/GenBank/DDBJ databases">
        <title>Arsenicibacter rosenii gen. nov., sp. nov., an efficient arsenic-methylating bacterium isolated from an arsenic-contaminated paddy soil.</title>
        <authorList>
            <person name="Huang K."/>
        </authorList>
    </citation>
    <scope>NUCLEOTIDE SEQUENCE [LARGE SCALE GENOMIC DNA]</scope>
    <source>
        <strain evidence="2 3">SM-1</strain>
    </source>
</reference>
<dbReference type="OrthoDB" id="252464at2"/>
<protein>
    <submittedName>
        <fullName evidence="2">Alpha/beta hydrolase</fullName>
    </submittedName>
</protein>
<feature type="domain" description="AB hydrolase-1" evidence="1">
    <location>
        <begin position="9"/>
        <end position="232"/>
    </location>
</feature>
<evidence type="ECO:0000313" key="3">
    <source>
        <dbReference type="Proteomes" id="UP000181790"/>
    </source>
</evidence>
<dbReference type="Pfam" id="PF12697">
    <property type="entry name" value="Abhydrolase_6"/>
    <property type="match status" value="1"/>
</dbReference>
<dbReference type="PANTHER" id="PTHR43798:SF33">
    <property type="entry name" value="HYDROLASE, PUTATIVE (AFU_ORTHOLOGUE AFUA_2G14860)-RELATED"/>
    <property type="match status" value="1"/>
</dbReference>
<dbReference type="AlphaFoldDB" id="A0A1S2VL68"/>
<keyword evidence="2" id="KW-0378">Hydrolase</keyword>
<dbReference type="InterPro" id="IPR029058">
    <property type="entry name" value="AB_hydrolase_fold"/>
</dbReference>
<dbReference type="GO" id="GO:0016787">
    <property type="term" value="F:hydrolase activity"/>
    <property type="evidence" value="ECO:0007669"/>
    <property type="project" value="UniProtKB-KW"/>
</dbReference>
<dbReference type="SUPFAM" id="SSF53474">
    <property type="entry name" value="alpha/beta-Hydrolases"/>
    <property type="match status" value="1"/>
</dbReference>
<dbReference type="PRINTS" id="PR00111">
    <property type="entry name" value="ABHYDROLASE"/>
</dbReference>
<dbReference type="RefSeq" id="WP_071503198.1">
    <property type="nucleotide sequence ID" value="NZ_MORL01000004.1"/>
</dbReference>
<dbReference type="Gene3D" id="3.40.50.1820">
    <property type="entry name" value="alpha/beta hydrolase"/>
    <property type="match status" value="1"/>
</dbReference>
<accession>A0A1S2VL68</accession>
<keyword evidence="3" id="KW-1185">Reference proteome</keyword>
<dbReference type="Proteomes" id="UP000181790">
    <property type="component" value="Unassembled WGS sequence"/>
</dbReference>